<name>A0AAN4YN09_ASPOZ</name>
<dbReference type="EMBL" id="BSYA01000106">
    <property type="protein sequence ID" value="GMG32764.1"/>
    <property type="molecule type" value="Genomic_DNA"/>
</dbReference>
<accession>A0AAN4YN09</accession>
<organism evidence="1 2">
    <name type="scientific">Aspergillus oryzae</name>
    <name type="common">Yellow koji mold</name>
    <dbReference type="NCBI Taxonomy" id="5062"/>
    <lineage>
        <taxon>Eukaryota</taxon>
        <taxon>Fungi</taxon>
        <taxon>Dikarya</taxon>
        <taxon>Ascomycota</taxon>
        <taxon>Pezizomycotina</taxon>
        <taxon>Eurotiomycetes</taxon>
        <taxon>Eurotiomycetidae</taxon>
        <taxon>Eurotiales</taxon>
        <taxon>Aspergillaceae</taxon>
        <taxon>Aspergillus</taxon>
        <taxon>Aspergillus subgen. Circumdati</taxon>
    </lineage>
</organism>
<reference evidence="1" key="1">
    <citation type="submission" date="2023-04" db="EMBL/GenBank/DDBJ databases">
        <title>Aspergillus oryzae NBRC 4228.</title>
        <authorList>
            <person name="Ichikawa N."/>
            <person name="Sato H."/>
            <person name="Tonouchi N."/>
        </authorList>
    </citation>
    <scope>NUCLEOTIDE SEQUENCE</scope>
    <source>
        <strain evidence="1">NBRC 4228</strain>
    </source>
</reference>
<dbReference type="AlphaFoldDB" id="A0AAN4YN09"/>
<dbReference type="Proteomes" id="UP001165205">
    <property type="component" value="Unassembled WGS sequence"/>
</dbReference>
<evidence type="ECO:0000313" key="2">
    <source>
        <dbReference type="Proteomes" id="UP001165205"/>
    </source>
</evidence>
<proteinExistence type="predicted"/>
<sequence>MASRIDRLVVDLMAGHRSITFASVWESKIDRLDTDQCSICNVPRHPEYSLQELNSPQWPRSSGDLLLYVDIAEADNSRSYMILA</sequence>
<protein>
    <submittedName>
        <fullName evidence="1">Unnamed protein product</fullName>
    </submittedName>
</protein>
<comment type="caution">
    <text evidence="1">The sequence shown here is derived from an EMBL/GenBank/DDBJ whole genome shotgun (WGS) entry which is preliminary data.</text>
</comment>
<evidence type="ECO:0000313" key="1">
    <source>
        <dbReference type="EMBL" id="GMG32764.1"/>
    </source>
</evidence>
<gene>
    <name evidence="1" type="ORF">Aory04_000842200</name>
</gene>